<accession>A0ABZ2LWT6</accession>
<dbReference type="RefSeq" id="WP_394825039.1">
    <property type="nucleotide sequence ID" value="NZ_CP089984.1"/>
</dbReference>
<dbReference type="EMBL" id="CP089984">
    <property type="protein sequence ID" value="WXB15413.1"/>
    <property type="molecule type" value="Genomic_DNA"/>
</dbReference>
<reference evidence="1 2" key="1">
    <citation type="submission" date="2021-12" db="EMBL/GenBank/DDBJ databases">
        <title>Discovery of the Pendulisporaceae a myxobacterial family with distinct sporulation behavior and unique specialized metabolism.</title>
        <authorList>
            <person name="Garcia R."/>
            <person name="Popoff A."/>
            <person name="Bader C.D."/>
            <person name="Loehr J."/>
            <person name="Walesch S."/>
            <person name="Walt C."/>
            <person name="Boldt J."/>
            <person name="Bunk B."/>
            <person name="Haeckl F.J.F.P.J."/>
            <person name="Gunesch A.P."/>
            <person name="Birkelbach J."/>
            <person name="Nuebel U."/>
            <person name="Pietschmann T."/>
            <person name="Bach T."/>
            <person name="Mueller R."/>
        </authorList>
    </citation>
    <scope>NUCLEOTIDE SEQUENCE [LARGE SCALE GENOMIC DNA]</scope>
    <source>
        <strain evidence="1 2">MSr11954</strain>
    </source>
</reference>
<dbReference type="Proteomes" id="UP001370348">
    <property type="component" value="Chromosome"/>
</dbReference>
<gene>
    <name evidence="1" type="ORF">LZC94_47280</name>
</gene>
<organism evidence="1 2">
    <name type="scientific">Pendulispora albinea</name>
    <dbReference type="NCBI Taxonomy" id="2741071"/>
    <lineage>
        <taxon>Bacteria</taxon>
        <taxon>Pseudomonadati</taxon>
        <taxon>Myxococcota</taxon>
        <taxon>Myxococcia</taxon>
        <taxon>Myxococcales</taxon>
        <taxon>Sorangiineae</taxon>
        <taxon>Pendulisporaceae</taxon>
        <taxon>Pendulispora</taxon>
    </lineage>
</organism>
<proteinExistence type="predicted"/>
<name>A0ABZ2LWT6_9BACT</name>
<sequence length="60" mass="7084">MTDEETLLDECKKLDVETARLIDDNRRLRILLERHSRARMENLIEAAQHQALKALLKRVT</sequence>
<protein>
    <submittedName>
        <fullName evidence="1">Uncharacterized protein</fullName>
    </submittedName>
</protein>
<evidence type="ECO:0000313" key="2">
    <source>
        <dbReference type="Proteomes" id="UP001370348"/>
    </source>
</evidence>
<keyword evidence="2" id="KW-1185">Reference proteome</keyword>
<evidence type="ECO:0000313" key="1">
    <source>
        <dbReference type="EMBL" id="WXB15413.1"/>
    </source>
</evidence>